<name>A0ABM4AQ24_VANTA</name>
<proteinExistence type="predicted"/>
<evidence type="ECO:0000313" key="1">
    <source>
        <dbReference type="Proteomes" id="UP001652626"/>
    </source>
</evidence>
<sequence length="272" mass="32035">MCSFNCGGAEDHHIVKREIQNDYYCSSLEELHDKITEKLMEIIEKMKNIMVDQLSIYNETYKESIDNIKNNLKDKALQEFGRTMYDILILQDEYHHFAEDLNKTTLETEVFSIQELSIQIDEKLLKMYKVVEKYGQYCRSCGEEFLIRNTRRTNEHFEEIVEQSSENIVDTLIDIKFNETAIEITNDWQKIFNDLNVLIHKVGREDINLAHLKPIQQAVVQIINEERERLENLKNIAPRSTIKNILDLVKQSKLLLKTIDESITYSDALINK</sequence>
<dbReference type="GeneID" id="135193698"/>
<dbReference type="RefSeq" id="XP_064073400.1">
    <property type="nucleotide sequence ID" value="XM_064217330.1"/>
</dbReference>
<keyword evidence="1" id="KW-1185">Reference proteome</keyword>
<gene>
    <name evidence="2" type="primary">LOC135193698</name>
</gene>
<accession>A0ABM4AQ24</accession>
<protein>
    <submittedName>
        <fullName evidence="2">Uncharacterized protein LOC135193698</fullName>
    </submittedName>
</protein>
<reference evidence="2" key="1">
    <citation type="submission" date="2025-08" db="UniProtKB">
        <authorList>
            <consortium name="RefSeq"/>
        </authorList>
    </citation>
    <scope>IDENTIFICATION</scope>
    <source>
        <tissue evidence="2">Whole body</tissue>
    </source>
</reference>
<evidence type="ECO:0000313" key="2">
    <source>
        <dbReference type="RefSeq" id="XP_064073400.1"/>
    </source>
</evidence>
<dbReference type="Proteomes" id="UP001652626">
    <property type="component" value="Chromosome 16"/>
</dbReference>
<organism evidence="1 2">
    <name type="scientific">Vanessa tameamea</name>
    <name type="common">Kamehameha butterfly</name>
    <dbReference type="NCBI Taxonomy" id="334116"/>
    <lineage>
        <taxon>Eukaryota</taxon>
        <taxon>Metazoa</taxon>
        <taxon>Ecdysozoa</taxon>
        <taxon>Arthropoda</taxon>
        <taxon>Hexapoda</taxon>
        <taxon>Insecta</taxon>
        <taxon>Pterygota</taxon>
        <taxon>Neoptera</taxon>
        <taxon>Endopterygota</taxon>
        <taxon>Lepidoptera</taxon>
        <taxon>Glossata</taxon>
        <taxon>Ditrysia</taxon>
        <taxon>Papilionoidea</taxon>
        <taxon>Nymphalidae</taxon>
        <taxon>Nymphalinae</taxon>
        <taxon>Vanessa</taxon>
    </lineage>
</organism>